<feature type="compositionally biased region" description="Gly residues" evidence="18">
    <location>
        <begin position="1406"/>
        <end position="1431"/>
    </location>
</feature>
<keyword evidence="10" id="KW-0274">FAD</keyword>
<dbReference type="InterPro" id="IPR036508">
    <property type="entry name" value="Chitin-bd_dom_sf"/>
</dbReference>
<dbReference type="InterPro" id="IPR007859">
    <property type="entry name" value="ETF-QO/FixX_C"/>
</dbReference>
<evidence type="ECO:0000256" key="10">
    <source>
        <dbReference type="ARBA" id="ARBA00022827"/>
    </source>
</evidence>
<evidence type="ECO:0000256" key="19">
    <source>
        <dbReference type="SAM" id="SignalP"/>
    </source>
</evidence>
<feature type="compositionally biased region" description="Low complexity" evidence="18">
    <location>
        <begin position="642"/>
        <end position="656"/>
    </location>
</feature>
<feature type="region of interest" description="Disordered" evidence="18">
    <location>
        <begin position="1325"/>
        <end position="1444"/>
    </location>
</feature>
<evidence type="ECO:0000256" key="5">
    <source>
        <dbReference type="ARBA" id="ARBA00015394"/>
    </source>
</evidence>
<comment type="cofactor">
    <cofactor evidence="2">
        <name>FAD</name>
        <dbReference type="ChEBI" id="CHEBI:57692"/>
    </cofactor>
</comment>
<feature type="region of interest" description="Disordered" evidence="18">
    <location>
        <begin position="1769"/>
        <end position="1818"/>
    </location>
</feature>
<keyword evidence="8" id="KW-0285">Flavoprotein</keyword>
<comment type="function">
    <text evidence="3">Accepts electrons from ETF and reduces ubiquinone.</text>
</comment>
<evidence type="ECO:0000256" key="9">
    <source>
        <dbReference type="ARBA" id="ARBA00022723"/>
    </source>
</evidence>
<dbReference type="EMBL" id="VSWD01000006">
    <property type="protein sequence ID" value="KAK3100071.1"/>
    <property type="molecule type" value="Genomic_DNA"/>
</dbReference>
<evidence type="ECO:0000256" key="18">
    <source>
        <dbReference type="SAM" id="MobiDB-lite"/>
    </source>
</evidence>
<evidence type="ECO:0000256" key="8">
    <source>
        <dbReference type="ARBA" id="ARBA00022630"/>
    </source>
</evidence>
<evidence type="ECO:0000313" key="23">
    <source>
        <dbReference type="Proteomes" id="UP001186944"/>
    </source>
</evidence>
<feature type="compositionally biased region" description="Gly residues" evidence="18">
    <location>
        <begin position="1065"/>
        <end position="1086"/>
    </location>
</feature>
<dbReference type="PANTHER" id="PTHR10617:SF107">
    <property type="entry name" value="ELECTRON TRANSFER FLAVOPROTEIN-UBIQUINONE OXIDOREDUCTASE, MITOCHONDRIAL"/>
    <property type="match status" value="1"/>
</dbReference>
<dbReference type="Gene3D" id="3.30.70.20">
    <property type="match status" value="1"/>
</dbReference>
<dbReference type="SUPFAM" id="SSF54862">
    <property type="entry name" value="4Fe-4S ferredoxins"/>
    <property type="match status" value="1"/>
</dbReference>
<feature type="compositionally biased region" description="Gly residues" evidence="18">
    <location>
        <begin position="632"/>
        <end position="641"/>
    </location>
</feature>
<name>A0AA89C8W8_PINIB</name>
<feature type="compositionally biased region" description="Low complexity" evidence="18">
    <location>
        <begin position="1952"/>
        <end position="2017"/>
    </location>
</feature>
<dbReference type="Proteomes" id="UP001186944">
    <property type="component" value="Unassembled WGS sequence"/>
</dbReference>
<feature type="region of interest" description="Disordered" evidence="18">
    <location>
        <begin position="1035"/>
        <end position="1102"/>
    </location>
</feature>
<evidence type="ECO:0000313" key="22">
    <source>
        <dbReference type="EMBL" id="KAK3100071.1"/>
    </source>
</evidence>
<feature type="compositionally biased region" description="Gly residues" evidence="18">
    <location>
        <begin position="657"/>
        <end position="742"/>
    </location>
</feature>
<feature type="compositionally biased region" description="Gly residues" evidence="18">
    <location>
        <begin position="279"/>
        <end position="317"/>
    </location>
</feature>
<evidence type="ECO:0000256" key="12">
    <source>
        <dbReference type="ARBA" id="ARBA00023002"/>
    </source>
</evidence>
<evidence type="ECO:0000256" key="1">
    <source>
        <dbReference type="ARBA" id="ARBA00001966"/>
    </source>
</evidence>
<keyword evidence="6" id="KW-0813">Transport</keyword>
<evidence type="ECO:0000256" key="11">
    <source>
        <dbReference type="ARBA" id="ARBA00022982"/>
    </source>
</evidence>
<evidence type="ECO:0000256" key="17">
    <source>
        <dbReference type="ARBA" id="ARBA00052682"/>
    </source>
</evidence>
<feature type="compositionally biased region" description="Polar residues" evidence="18">
    <location>
        <begin position="1839"/>
        <end position="1857"/>
    </location>
</feature>
<dbReference type="GO" id="GO:0005743">
    <property type="term" value="C:mitochondrial inner membrane"/>
    <property type="evidence" value="ECO:0007669"/>
    <property type="project" value="TreeGrafter"/>
</dbReference>
<dbReference type="SUPFAM" id="SSF54373">
    <property type="entry name" value="FAD-linked reductases, C-terminal domain"/>
    <property type="match status" value="1"/>
</dbReference>
<evidence type="ECO:0000256" key="6">
    <source>
        <dbReference type="ARBA" id="ARBA00022448"/>
    </source>
</evidence>
<evidence type="ECO:0000256" key="16">
    <source>
        <dbReference type="ARBA" id="ARBA00032754"/>
    </source>
</evidence>
<keyword evidence="15" id="KW-0830">Ubiquinone</keyword>
<dbReference type="Gene3D" id="3.50.50.60">
    <property type="entry name" value="FAD/NAD(P)-binding domain"/>
    <property type="match status" value="1"/>
</dbReference>
<dbReference type="GO" id="GO:0004174">
    <property type="term" value="F:electron-transferring-flavoprotein dehydrogenase activity"/>
    <property type="evidence" value="ECO:0007669"/>
    <property type="project" value="UniProtKB-EC"/>
</dbReference>
<dbReference type="GO" id="GO:0008061">
    <property type="term" value="F:chitin binding"/>
    <property type="evidence" value="ECO:0007669"/>
    <property type="project" value="InterPro"/>
</dbReference>
<feature type="compositionally biased region" description="Low complexity" evidence="18">
    <location>
        <begin position="1901"/>
        <end position="1920"/>
    </location>
</feature>
<feature type="region of interest" description="Disordered" evidence="18">
    <location>
        <begin position="260"/>
        <end position="317"/>
    </location>
</feature>
<comment type="caution">
    <text evidence="22">The sequence shown here is derived from an EMBL/GenBank/DDBJ whole genome shotgun (WGS) entry which is preliminary data.</text>
</comment>
<feature type="compositionally biased region" description="Low complexity" evidence="18">
    <location>
        <begin position="105"/>
        <end position="126"/>
    </location>
</feature>
<evidence type="ECO:0000259" key="21">
    <source>
        <dbReference type="PROSITE" id="PS51379"/>
    </source>
</evidence>
<evidence type="ECO:0000256" key="4">
    <source>
        <dbReference type="ARBA" id="ARBA00012696"/>
    </source>
</evidence>
<dbReference type="Pfam" id="PF05187">
    <property type="entry name" value="Fer4_ETF_QO"/>
    <property type="match status" value="1"/>
</dbReference>
<feature type="region of interest" description="Disordered" evidence="18">
    <location>
        <begin position="448"/>
        <end position="755"/>
    </location>
</feature>
<proteinExistence type="predicted"/>
<keyword evidence="23" id="KW-1185">Reference proteome</keyword>
<feature type="domain" description="4Fe-4S ferredoxin-type" evidence="21">
    <location>
        <begin position="2925"/>
        <end position="2954"/>
    </location>
</feature>
<organism evidence="22 23">
    <name type="scientific">Pinctada imbricata</name>
    <name type="common">Atlantic pearl-oyster</name>
    <name type="synonym">Pinctada martensii</name>
    <dbReference type="NCBI Taxonomy" id="66713"/>
    <lineage>
        <taxon>Eukaryota</taxon>
        <taxon>Metazoa</taxon>
        <taxon>Spiralia</taxon>
        <taxon>Lophotrochozoa</taxon>
        <taxon>Mollusca</taxon>
        <taxon>Bivalvia</taxon>
        <taxon>Autobranchia</taxon>
        <taxon>Pteriomorphia</taxon>
        <taxon>Pterioida</taxon>
        <taxon>Pterioidea</taxon>
        <taxon>Pteriidae</taxon>
        <taxon>Pinctada</taxon>
    </lineage>
</organism>
<dbReference type="InterPro" id="IPR036188">
    <property type="entry name" value="FAD/NAD-bd_sf"/>
</dbReference>
<dbReference type="InterPro" id="IPR040156">
    <property type="entry name" value="ETF-QO"/>
</dbReference>
<gene>
    <name evidence="22" type="ORF">FSP39_014262</name>
</gene>
<sequence length="2965" mass="294049">MALIYGVASFLLIISGATRSVAIMPSPTNPNPCCDGTGPKSPNAPLLPVGQGAPVIDVPNGYDFGGPPLPPPNFLQMRPPLLPFVGRDISARSPPSGSGVAITFGPSSVGTGKSPGGPKSNGPDKGYSVIDDAKSAPAGRRSINSRVLLQGGSGSRMMRERGPPSGANDKKNLICVNGLGPGCGAPVINGDSSSGKGKKIDDKGKLPDIGASGGKGNDPSNFCINGLGPGCGVEVIDGNTGIPSGGKSGQNGIMDKNAAASDKKGTASKPGPTSNKNGFGPGPDMGGIDLGPDMGGMGPGPNMGDMGSGPDVGGMGPGPDMGGMGPGPDMGGMGPGPDMGGMDPGPDMGGMGPGPDMSGLGPGPDMGGMGPGLDMGGKGSGPDMSGMGPGPGMGGMGPGPDMGGMGPGPDMGGMGPGPDMGGMGPGPDMGSKGSGPDMGGMGPGPAIGGMGPGPDMGGMGPGPDMGGMGPGPDMGGIGPGPDMGGKGSGPDMGGMGPGPDMGGMGPGPDMGGMGPGPDMGGMGPGPDMGGMGPGPDMGGKGSGPDMGGMGPGPDMGGMGPGPDMGGMGPGQDMGGMGPIPDMGGMGPGPDMGGMGPGPDMGGMGPGPDMGGMGPGSDIGGMGPGPDMSVMGPGPGMGGMGPGPDISGMEPVPDMGSLGPGPDMGGMGLGPEIGGMGPGPDMGGMGPGPNNGGTGPGPDVGGMGPGPDMGGMGSGPDMGGIGQGPDMGGVGPGAGMGGMGPGPSGSSSGAIGTAGIGLGGQMGIEVEIKSPEIEPRQAPEVKMPEIEMKQRPEIKTPEIKIPEINTPEIKTPEIEPIQAIEIKVPEIEPQQGPEIEGPGFLPGSVGVPMANGVGAGMQINGVSNVPGPSIDGGMSIDSGTLGMQANGVPDALAGGGLPVDSGSVGFKINGGPNVQVPSKGVSVQMQSIGTGVLLNGGGGPSDNQYGGMVVGNGGMGFQINGGSDVPGASVGGVNGNGGVANNLQQMNGNINNQGSKPGMSGSSGASLPIFGSPVDTGSGGYNKMMSGSVDPPGFLANGLDKPSDGNLGMLSPNKMNKPPSWLTDGFGDGSSGSGGSGGMDGGSGGSTGDNQIKVSTGKVDGNKGSSSINIEVKKDAEVTLNIDQGGSKCVCPPQITSTASPQMIKAGASIAKMSNKNVLIAKIPTAKLGGNTMFPNVEIPNLVIEPVSDNSYSSSSPGMTSSEFSLDSSGASSDVLVVAALPGDLGTSGKVNVKVATDPMTGNLVIETTPSPMTGKGLGSSGAGSSSQGSSLGSVGCINGLGPNCGVPIVDGSTTGSGNDKVDDSGKSFGIDLGMSLGDVGSSIIDSSSSISSGAAGPVSNVGGQSASLGGTGPVVGPGDAGGPDLSAGGPDLSAGGPAPGKSVEGPSSDASFGVPAPALAAAGLIPGQGAGGPATGKSAGAGPGKNVGGPEPGTSPVGAGPGTGPGVLGSSIDLGAMGPSLGGLGPAVSDGISSGGLGPSIDLGVIEPGSSVSGLGPAVPDGISSGALGTMDGNLGMPSVIGLDGTGLSLDIGSSPGVGGFDPSVGTSGTGSAAVAAGAGHVVDGTGFVIKKSDEDENKKLKVKCINGIGPDCVGITGGSSAGNVDSSVSVGGSGGITLAGVGEVKGMVDLASVGVDAGLNVGIGVADGSKIGDGLSGVDLNVDLGKVSGCVNGLGPGCGVPIIQGDTGAPVSVSVGGSSGPDAGIGGIVAKIKKEEDGDKSGKISLVFASGNASAIDNMLSSTSLGLGMQQQTSIINAADPSIQQPSIGSSVDLLSPLSEPGKSDLTLLSKPSTSKSKGSKLLKKEEDGDGSGTSSSKGVLCINGLGPGCGVPIVSGSGDTLSSQPGSSLSGTGAQSPAPVPGGQAPSAPGSADPGLMAPSKSQGLPADILGLLGGGPSLPGITGPSSSSGGAGTDTSSGGPGTSGPSIGGSMGGGPAPSSSAGGVGSGTSVGAPGSGSKAGAPGSGGSSSKSPGTKGKSSASVSSSSPTSGGSPKPKTSSGSPGVSPLATALSKPAPKAKKPNLAALCLLYLGAFIDGVGYAPYPGDCQKLVQCLYYNGKLNAVARECPMGMFWDQPLLLCRLPGDVPCFDDRCLVPGVLKYSRSGGCNSYFKCIEGISVPACCPKGYKYDEDEECKPVSGIADDVCDDDCDTPGDLDTLTSSSCPSMPDSENKYGYIVREFGGLRFRGCPDGTMYSSQLCRCQGNLNEPISSKYRKTCSPEFKMNFDDGFRDISDGGLSFEYNNIFRSNKACKFNGDGQIFIWGFTSRYLGKSFAIKLKVKPAKGAARRRPETIISNCGSHGEPSIEISIYKGRMRFKAKTTGSTKVVTASEMYKEDDWNEVTYYYNGKHFGGSCGKNTFTKIMGGFRLKNLCEQNRTCSSTTPKITTHYTVYPREQDERWKDIEMERYNDEADVVIVGGGPAGLSAACRLKQLANEQSKELRVCVVEKAAEIGGHTLSGACIEPRALNELFPDWKERGAPLKTEVKEDKFAYLTEKGRIPIPMLPGMPMNNHGNYIVRLGNVVRWLGEQAEELGVELYPGYAASEVLFHDDGSVKGIATNDVGIHKDGSPKDMFERGMELHAKVTIFSEGCHGHLAKQLYKNFDLRKDCEPQTYGIGLKELWEISPEQHRPGRVEHTIGWPFDKHTYGGSFLYHLDEGPLVVLGLVVGLDYENPYISPFRELQRFKHHPSIEPVLRGGKRIGYGARALNEGGLQCIPKLTFPGGCLIGCSPGFMNVPKIKGTHNAMKSGMVAAESVFDTIFNEELVANSPTIGLDPVSYEENIRNSWMWKELVSVRNVRPSFNTPLGVYGGVLYTGLFYVLLRGKEPWTLSHGGPDNTKLKPAKDCKPIEYPKPDGELSFDLLTSVALTGTNHDHDQPAHLTLMDDTVPVNHNLALFDGPEQRFCPAGVYEYVEVEDGSGKRLQINAQNCIHCKTCDIKDPSQNINWVCPQGGEGPAYNGM</sequence>
<dbReference type="InterPro" id="IPR002557">
    <property type="entry name" value="Chitin-bd_dom"/>
</dbReference>
<keyword evidence="11" id="KW-0249">Electron transport</keyword>
<dbReference type="GO" id="GO:0005576">
    <property type="term" value="C:extracellular region"/>
    <property type="evidence" value="ECO:0007669"/>
    <property type="project" value="InterPro"/>
</dbReference>
<keyword evidence="14" id="KW-0411">Iron-sulfur</keyword>
<dbReference type="SUPFAM" id="SSF57625">
    <property type="entry name" value="Invertebrate chitin-binding proteins"/>
    <property type="match status" value="1"/>
</dbReference>
<evidence type="ECO:0000256" key="7">
    <source>
        <dbReference type="ARBA" id="ARBA00022485"/>
    </source>
</evidence>
<feature type="region of interest" description="Disordered" evidence="18">
    <location>
        <begin position="89"/>
        <end position="170"/>
    </location>
</feature>
<feature type="compositionally biased region" description="Gly residues" evidence="18">
    <location>
        <begin position="1349"/>
        <end position="1361"/>
    </location>
</feature>
<dbReference type="InterPro" id="IPR017896">
    <property type="entry name" value="4Fe4S_Fe-S-bd"/>
</dbReference>
<dbReference type="PROSITE" id="PS51379">
    <property type="entry name" value="4FE4S_FER_2"/>
    <property type="match status" value="1"/>
</dbReference>
<keyword evidence="12" id="KW-0560">Oxidoreductase</keyword>
<feature type="compositionally biased region" description="Basic and acidic residues" evidence="18">
    <location>
        <begin position="157"/>
        <end position="170"/>
    </location>
</feature>
<dbReference type="Pfam" id="PF21162">
    <property type="entry name" value="ETFQO_UQ-bd"/>
    <property type="match status" value="1"/>
</dbReference>
<feature type="compositionally biased region" description="Gly residues" evidence="18">
    <location>
        <begin position="448"/>
        <end position="623"/>
    </location>
</feature>
<feature type="chain" id="PRO_5041648439" description="Electron transfer flavoprotein-ubiquinone oxidoreductase, mitochondrial" evidence="19">
    <location>
        <begin position="23"/>
        <end position="2965"/>
    </location>
</feature>
<evidence type="ECO:0000256" key="2">
    <source>
        <dbReference type="ARBA" id="ARBA00001974"/>
    </source>
</evidence>
<dbReference type="Gene3D" id="3.30.9.90">
    <property type="match status" value="1"/>
</dbReference>
<protein>
    <recommendedName>
        <fullName evidence="5">Electron transfer flavoprotein-ubiquinone oxidoreductase, mitochondrial</fullName>
        <ecNumber evidence="4">1.5.5.1</ecNumber>
    </recommendedName>
    <alternativeName>
        <fullName evidence="16">Electron-transferring-flavoprotein dehydrogenase</fullName>
    </alternativeName>
</protein>
<dbReference type="EC" id="1.5.5.1" evidence="4"/>
<dbReference type="Gene3D" id="2.170.140.10">
    <property type="entry name" value="Chitin binding domain"/>
    <property type="match status" value="1"/>
</dbReference>
<dbReference type="GO" id="GO:0051539">
    <property type="term" value="F:4 iron, 4 sulfur cluster binding"/>
    <property type="evidence" value="ECO:0007669"/>
    <property type="project" value="UniProtKB-KW"/>
</dbReference>
<dbReference type="PRINTS" id="PR00411">
    <property type="entry name" value="PNDRDTASEI"/>
</dbReference>
<keyword evidence="7" id="KW-0004">4Fe-4S</keyword>
<dbReference type="PANTHER" id="PTHR10617">
    <property type="entry name" value="ELECTRON TRANSFER FLAVOPROTEIN-UBIQUINONE OXIDOREDUCTASE"/>
    <property type="match status" value="1"/>
</dbReference>
<reference evidence="22" key="1">
    <citation type="submission" date="2019-08" db="EMBL/GenBank/DDBJ databases">
        <title>The improved chromosome-level genome for the pearl oyster Pinctada fucata martensii using PacBio sequencing and Hi-C.</title>
        <authorList>
            <person name="Zheng Z."/>
        </authorList>
    </citation>
    <scope>NUCLEOTIDE SEQUENCE</scope>
    <source>
        <strain evidence="22">ZZ-2019</strain>
        <tissue evidence="22">Adductor muscle</tissue>
    </source>
</reference>
<keyword evidence="9" id="KW-0479">Metal-binding</keyword>
<evidence type="ECO:0000256" key="15">
    <source>
        <dbReference type="ARBA" id="ARBA00023075"/>
    </source>
</evidence>
<feature type="compositionally biased region" description="Low complexity" evidence="18">
    <location>
        <begin position="1785"/>
        <end position="1798"/>
    </location>
</feature>
<dbReference type="FunFam" id="3.30.70.20:FF:000012">
    <property type="entry name" value="Electron transfer flavoprotein-ubiquinone oxidoreductase, mitochondrial"/>
    <property type="match status" value="1"/>
</dbReference>
<evidence type="ECO:0000259" key="20">
    <source>
        <dbReference type="PROSITE" id="PS50940"/>
    </source>
</evidence>
<feature type="region of interest" description="Disordered" evidence="18">
    <location>
        <begin position="1248"/>
        <end position="1268"/>
    </location>
</feature>
<comment type="catalytic activity">
    <reaction evidence="17">
        <text>a ubiquinone + reduced [electron-transfer flavoprotein] = a ubiquinol + oxidized [electron-transfer flavoprotein] + H(+)</text>
        <dbReference type="Rhea" id="RHEA:24052"/>
        <dbReference type="Rhea" id="RHEA-COMP:9565"/>
        <dbReference type="Rhea" id="RHEA-COMP:9566"/>
        <dbReference type="Rhea" id="RHEA-COMP:10685"/>
        <dbReference type="Rhea" id="RHEA-COMP:10686"/>
        <dbReference type="ChEBI" id="CHEBI:15378"/>
        <dbReference type="ChEBI" id="CHEBI:16389"/>
        <dbReference type="ChEBI" id="CHEBI:17976"/>
        <dbReference type="ChEBI" id="CHEBI:57692"/>
        <dbReference type="ChEBI" id="CHEBI:58307"/>
        <dbReference type="EC" id="1.5.5.1"/>
    </reaction>
</comment>
<keyword evidence="13" id="KW-0408">Iron</keyword>
<dbReference type="GO" id="GO:0046872">
    <property type="term" value="F:metal ion binding"/>
    <property type="evidence" value="ECO:0007669"/>
    <property type="project" value="UniProtKB-KW"/>
</dbReference>
<dbReference type="PROSITE" id="PS50940">
    <property type="entry name" value="CHIT_BIND_II"/>
    <property type="match status" value="1"/>
</dbReference>
<evidence type="ECO:0000256" key="13">
    <source>
        <dbReference type="ARBA" id="ARBA00023004"/>
    </source>
</evidence>
<feature type="region of interest" description="Disordered" evidence="18">
    <location>
        <begin position="1838"/>
        <end position="2017"/>
    </location>
</feature>
<evidence type="ECO:0000256" key="14">
    <source>
        <dbReference type="ARBA" id="ARBA00023014"/>
    </source>
</evidence>
<dbReference type="InterPro" id="IPR049398">
    <property type="entry name" value="ETF-QO/FixC_UQ-bd"/>
</dbReference>
<feature type="region of interest" description="Disordered" evidence="18">
    <location>
        <begin position="190"/>
        <end position="217"/>
    </location>
</feature>
<comment type="cofactor">
    <cofactor evidence="1">
        <name>[4Fe-4S] cluster</name>
        <dbReference type="ChEBI" id="CHEBI:49883"/>
    </cofactor>
</comment>
<evidence type="ECO:0000256" key="3">
    <source>
        <dbReference type="ARBA" id="ARBA00002819"/>
    </source>
</evidence>
<feature type="domain" description="Chitin-binding type-2" evidence="20">
    <location>
        <begin position="2027"/>
        <end position="2093"/>
    </location>
</feature>
<feature type="signal peptide" evidence="19">
    <location>
        <begin position="1"/>
        <end position="22"/>
    </location>
</feature>
<keyword evidence="19" id="KW-0732">Signal</keyword>
<accession>A0AA89C8W8</accession>
<dbReference type="Pfam" id="PF13450">
    <property type="entry name" value="NAD_binding_8"/>
    <property type="match status" value="1"/>
</dbReference>
<dbReference type="SUPFAM" id="SSF51905">
    <property type="entry name" value="FAD/NAD(P)-binding domain"/>
    <property type="match status" value="1"/>
</dbReference>
<feature type="compositionally biased region" description="Gly residues" evidence="18">
    <location>
        <begin position="1921"/>
        <end position="1938"/>
    </location>
</feature>
<feature type="compositionally biased region" description="Low complexity" evidence="18">
    <location>
        <begin position="1393"/>
        <end position="1405"/>
    </location>
</feature>